<dbReference type="InterPro" id="IPR027417">
    <property type="entry name" value="P-loop_NTPase"/>
</dbReference>
<dbReference type="Gene3D" id="3.40.50.300">
    <property type="entry name" value="P-loop containing nucleotide triphosphate hydrolases"/>
    <property type="match status" value="1"/>
</dbReference>
<dbReference type="Proteomes" id="UP001153678">
    <property type="component" value="Unassembled WGS sequence"/>
</dbReference>
<dbReference type="AlphaFoldDB" id="A0A9W4X0V8"/>
<reference evidence="3" key="1">
    <citation type="submission" date="2022-08" db="EMBL/GenBank/DDBJ databases">
        <authorList>
            <person name="Kallberg Y."/>
            <person name="Tangrot J."/>
            <person name="Rosling A."/>
        </authorList>
    </citation>
    <scope>NUCLEOTIDE SEQUENCE</scope>
    <source>
        <strain evidence="3">Wild A</strain>
    </source>
</reference>
<name>A0A9W4X0V8_9GLOM</name>
<dbReference type="PANTHER" id="PTHR30195:SF15">
    <property type="entry name" value="TYPE I RESTRICTION ENZYME HINDI ENDONUCLEASE SUBUNIT"/>
    <property type="match status" value="1"/>
</dbReference>
<evidence type="ECO:0000256" key="1">
    <source>
        <dbReference type="ARBA" id="ARBA00022747"/>
    </source>
</evidence>
<protein>
    <submittedName>
        <fullName evidence="3">2726_t:CDS:1</fullName>
    </submittedName>
</protein>
<dbReference type="EMBL" id="CAMKVN010010103">
    <property type="protein sequence ID" value="CAI2193845.1"/>
    <property type="molecule type" value="Genomic_DNA"/>
</dbReference>
<keyword evidence="4" id="KW-1185">Reference proteome</keyword>
<accession>A0A9W4X0V8</accession>
<evidence type="ECO:0000313" key="3">
    <source>
        <dbReference type="EMBL" id="CAI2193845.1"/>
    </source>
</evidence>
<dbReference type="PANTHER" id="PTHR30195">
    <property type="entry name" value="TYPE I SITE-SPECIFIC DEOXYRIBONUCLEASE PROTEIN SUBUNIT M AND R"/>
    <property type="match status" value="1"/>
</dbReference>
<proteinExistence type="predicted"/>
<feature type="domain" description="Restriction endonuclease type I HsdR second RecA-like helicase" evidence="2">
    <location>
        <begin position="48"/>
        <end position="117"/>
    </location>
</feature>
<dbReference type="OrthoDB" id="10324213at2759"/>
<comment type="caution">
    <text evidence="3">The sequence shown here is derived from an EMBL/GenBank/DDBJ whole genome shotgun (WGS) entry which is preliminary data.</text>
</comment>
<evidence type="ECO:0000259" key="2">
    <source>
        <dbReference type="Pfam" id="PF22679"/>
    </source>
</evidence>
<dbReference type="Pfam" id="PF22679">
    <property type="entry name" value="T1R_D3-like"/>
    <property type="match status" value="1"/>
</dbReference>
<keyword evidence="1" id="KW-0680">Restriction system</keyword>
<dbReference type="SUPFAM" id="SSF52540">
    <property type="entry name" value="P-loop containing nucleoside triphosphate hydrolases"/>
    <property type="match status" value="1"/>
</dbReference>
<gene>
    <name evidence="3" type="ORF">FWILDA_LOCUS16280</name>
</gene>
<organism evidence="3 4">
    <name type="scientific">Funneliformis geosporum</name>
    <dbReference type="NCBI Taxonomy" id="1117311"/>
    <lineage>
        <taxon>Eukaryota</taxon>
        <taxon>Fungi</taxon>
        <taxon>Fungi incertae sedis</taxon>
        <taxon>Mucoromycota</taxon>
        <taxon>Glomeromycotina</taxon>
        <taxon>Glomeromycetes</taxon>
        <taxon>Glomerales</taxon>
        <taxon>Glomeraceae</taxon>
        <taxon>Funneliformis</taxon>
    </lineage>
</organism>
<sequence length="290" mass="33752">MYMAYNIEVAHRLFKELQKDPHYQNKACLIVSKQHHYQSSELINAIGKEKENIRNFKDPHSNLNIAIVVDKLTTGFNMENLERIYLDQQITAPHNFFQKISRVNRKYSDKNQGFVVDLVGNEETYQKVLIEYFEDKSGELYQLLFNHKQINQKPFFDEAWNYCVGKTEEARKDFFSETKSLRLTLSSQWYIAGKEKVEKEKNLEFVNWCFRLGCHFNFDVPDEPIIEDEEKKRITEAGKVEDATLSPLIVNQAQNLASVGCKPIFIQSFTSLGGKPSFFQTIVNSGVKPK</sequence>
<evidence type="ECO:0000313" key="4">
    <source>
        <dbReference type="Proteomes" id="UP001153678"/>
    </source>
</evidence>
<dbReference type="InterPro" id="IPR055180">
    <property type="entry name" value="HsdR_RecA-like_helicase_dom_2"/>
</dbReference>
<dbReference type="InterPro" id="IPR051268">
    <property type="entry name" value="Type-I_R_enzyme_R_subunit"/>
</dbReference>
<dbReference type="GO" id="GO:0009307">
    <property type="term" value="P:DNA restriction-modification system"/>
    <property type="evidence" value="ECO:0007669"/>
    <property type="project" value="UniProtKB-KW"/>
</dbReference>